<evidence type="ECO:0000256" key="6">
    <source>
        <dbReference type="ARBA" id="ARBA00023136"/>
    </source>
</evidence>
<gene>
    <name evidence="8" type="ORF">MELIAE_LOCUS8558</name>
</gene>
<comment type="similarity">
    <text evidence="2">Belongs to the apolipoprotein O/MICOS complex subunit Mic27 family.</text>
</comment>
<name>A0A9P0BB08_BRAAE</name>
<keyword evidence="3" id="KW-0812">Transmembrane</keyword>
<dbReference type="Proteomes" id="UP001154078">
    <property type="component" value="Chromosome 5"/>
</dbReference>
<dbReference type="Pfam" id="PF09769">
    <property type="entry name" value="ApoO"/>
    <property type="match status" value="1"/>
</dbReference>
<dbReference type="GO" id="GO:0061617">
    <property type="term" value="C:MICOS complex"/>
    <property type="evidence" value="ECO:0007669"/>
    <property type="project" value="UniProtKB-UniRule"/>
</dbReference>
<evidence type="ECO:0000256" key="2">
    <source>
        <dbReference type="ARBA" id="ARBA00010904"/>
    </source>
</evidence>
<dbReference type="AlphaFoldDB" id="A0A9P0BB08"/>
<comment type="function">
    <text evidence="7">Component of the MICOS complex, a large protein complex of the mitochondrial inner membrane that plays crucial roles in the maintenance of crista junctions, inner membrane architecture, and formation of contact sites to the outer membrane.</text>
</comment>
<keyword evidence="5 7" id="KW-0496">Mitochondrion</keyword>
<evidence type="ECO:0000256" key="5">
    <source>
        <dbReference type="ARBA" id="ARBA00023128"/>
    </source>
</evidence>
<keyword evidence="6" id="KW-0472">Membrane</keyword>
<dbReference type="OrthoDB" id="5973346at2759"/>
<evidence type="ECO:0000256" key="7">
    <source>
        <dbReference type="RuleBase" id="RU363021"/>
    </source>
</evidence>
<evidence type="ECO:0000313" key="9">
    <source>
        <dbReference type="Proteomes" id="UP001154078"/>
    </source>
</evidence>
<keyword evidence="9" id="KW-1185">Reference proteome</keyword>
<dbReference type="PANTHER" id="PTHR14564">
    <property type="entry name" value="MICOS COMPLEX SUBUNIT MIC26 / MIC27 FAMILY MEMBER"/>
    <property type="match status" value="1"/>
</dbReference>
<organism evidence="8 9">
    <name type="scientific">Brassicogethes aeneus</name>
    <name type="common">Rape pollen beetle</name>
    <name type="synonym">Meligethes aeneus</name>
    <dbReference type="NCBI Taxonomy" id="1431903"/>
    <lineage>
        <taxon>Eukaryota</taxon>
        <taxon>Metazoa</taxon>
        <taxon>Ecdysozoa</taxon>
        <taxon>Arthropoda</taxon>
        <taxon>Hexapoda</taxon>
        <taxon>Insecta</taxon>
        <taxon>Pterygota</taxon>
        <taxon>Neoptera</taxon>
        <taxon>Endopterygota</taxon>
        <taxon>Coleoptera</taxon>
        <taxon>Polyphaga</taxon>
        <taxon>Cucujiformia</taxon>
        <taxon>Nitidulidae</taxon>
        <taxon>Meligethinae</taxon>
        <taxon>Brassicogethes</taxon>
    </lineage>
</organism>
<dbReference type="InterPro" id="IPR019166">
    <property type="entry name" value="MIC26/MIC27"/>
</dbReference>
<comment type="subunit">
    <text evidence="7">Component of the mitochondrial contact site and cristae organizing system (MICOS) complex.</text>
</comment>
<proteinExistence type="inferred from homology"/>
<accession>A0A9P0BB08</accession>
<keyword evidence="4" id="KW-1133">Transmembrane helix</keyword>
<protein>
    <recommendedName>
        <fullName evidence="7">MICOS complex subunit</fullName>
    </recommendedName>
</protein>
<reference evidence="8" key="1">
    <citation type="submission" date="2021-12" db="EMBL/GenBank/DDBJ databases">
        <authorList>
            <person name="King R."/>
        </authorList>
    </citation>
    <scope>NUCLEOTIDE SEQUENCE</scope>
</reference>
<comment type="subcellular location">
    <subcellularLocation>
        <location evidence="7">Mitochondrion inner membrane</location>
    </subcellularLocation>
    <subcellularLocation>
        <location evidence="1">Mitochondrion membrane</location>
    </subcellularLocation>
</comment>
<sequence length="237" mass="26206">MFAGKVLRRVLIPSATAVAVKKEQDSTSEAPSYICKPSKLPIYVPEPEVKRVETQQTDEASGAIEEVVRTTRQTLQKVSMEISAYERVGMNYFEQSKENLDWLVDYLRKEDNSMPRAGAIAIGALAGLIMGLRGRFFKRTLYMTAGGLGMAAVCYPKEAAEYSQVGLVEARKYITIGYNFILGVEKDSPPKELPSLPKMPSSLSEVWDSVKSSASSFVSDKEKTEEKVEVSKSGDKK</sequence>
<evidence type="ECO:0000256" key="4">
    <source>
        <dbReference type="ARBA" id="ARBA00022989"/>
    </source>
</evidence>
<evidence type="ECO:0000256" key="3">
    <source>
        <dbReference type="ARBA" id="ARBA00022692"/>
    </source>
</evidence>
<keyword evidence="7" id="KW-0999">Mitochondrion inner membrane</keyword>
<dbReference type="EMBL" id="OV121136">
    <property type="protein sequence ID" value="CAH0557974.1"/>
    <property type="molecule type" value="Genomic_DNA"/>
</dbReference>
<dbReference type="InterPro" id="IPR033182">
    <property type="entry name" value="MIC26/MIC27_animal"/>
</dbReference>
<dbReference type="GO" id="GO:0042407">
    <property type="term" value="P:cristae formation"/>
    <property type="evidence" value="ECO:0007669"/>
    <property type="project" value="InterPro"/>
</dbReference>
<evidence type="ECO:0000256" key="1">
    <source>
        <dbReference type="ARBA" id="ARBA00004325"/>
    </source>
</evidence>
<evidence type="ECO:0000313" key="8">
    <source>
        <dbReference type="EMBL" id="CAH0557974.1"/>
    </source>
</evidence>